<evidence type="ECO:0000259" key="1">
    <source>
        <dbReference type="Pfam" id="PF13338"/>
    </source>
</evidence>
<reference evidence="3" key="1">
    <citation type="submission" date="2016-10" db="EMBL/GenBank/DDBJ databases">
        <authorList>
            <person name="Varghese N."/>
            <person name="Submissions S."/>
        </authorList>
    </citation>
    <scope>NUCLEOTIDE SEQUENCE [LARGE SCALE GENOMIC DNA]</scope>
    <source>
        <strain evidence="3">DSM 22127</strain>
    </source>
</reference>
<dbReference type="InterPro" id="IPR025159">
    <property type="entry name" value="AbiEi_N"/>
</dbReference>
<dbReference type="Pfam" id="PF13338">
    <property type="entry name" value="AbiEi_4"/>
    <property type="match status" value="1"/>
</dbReference>
<dbReference type="STRING" id="642780.SAMN04488570_3176"/>
<dbReference type="EMBL" id="LT629757">
    <property type="protein sequence ID" value="SDS97153.1"/>
    <property type="molecule type" value="Genomic_DNA"/>
</dbReference>
<evidence type="ECO:0000313" key="3">
    <source>
        <dbReference type="Proteomes" id="UP000198859"/>
    </source>
</evidence>
<dbReference type="RefSeq" id="WP_091731632.1">
    <property type="nucleotide sequence ID" value="NZ_LT629757.1"/>
</dbReference>
<gene>
    <name evidence="2" type="ORF">SAMN04488570_3176</name>
</gene>
<feature type="domain" description="AbiEi antitoxin N-terminal" evidence="1">
    <location>
        <begin position="5"/>
        <end position="48"/>
    </location>
</feature>
<keyword evidence="3" id="KW-1185">Reference proteome</keyword>
<protein>
    <submittedName>
        <fullName evidence="2">Transcriptional regulator, AbiEi antitoxin, Type IV TA system</fullName>
    </submittedName>
</protein>
<dbReference type="Proteomes" id="UP000198859">
    <property type="component" value="Chromosome I"/>
</dbReference>
<dbReference type="AlphaFoldDB" id="A0A1H1WJ46"/>
<organism evidence="2 3">
    <name type="scientific">Nocardioides scoriae</name>
    <dbReference type="NCBI Taxonomy" id="642780"/>
    <lineage>
        <taxon>Bacteria</taxon>
        <taxon>Bacillati</taxon>
        <taxon>Actinomycetota</taxon>
        <taxon>Actinomycetes</taxon>
        <taxon>Propionibacteriales</taxon>
        <taxon>Nocardioidaceae</taxon>
        <taxon>Nocardioides</taxon>
    </lineage>
</organism>
<proteinExistence type="predicted"/>
<sequence>MDELARISQEQGVFLRREAIAAGADDAWLARARRSGVIHRVRRGAYVPAEDWTPLDEAARHRLLVRAVLRTAGAAAVVSHVSAAAVWGTPLWDLPLTEVHLTRLDGRAGRREAGVVQHCGRLGEEETVQVGPYTVTTPARTALDLFTLTDVEHALCVTDHLLHSGRTTAAELRRARTLMRRTPGMLAADLLVALADARSESVGETRSRHMFWRQGLPAPIPQFEVRDGRGRVVAVVDFAWPAYALFVEFDGFVKYEKLLAPGQSASQVVVAEKQRESLVCRLTGWRCHRLVWADLHRPAETCRLLRSLMTVAA</sequence>
<evidence type="ECO:0000313" key="2">
    <source>
        <dbReference type="EMBL" id="SDS97153.1"/>
    </source>
</evidence>
<accession>A0A1H1WJ46</accession>
<dbReference type="OrthoDB" id="5143202at2"/>
<name>A0A1H1WJ46_9ACTN</name>